<dbReference type="PANTHER" id="PTHR11596:SF72">
    <property type="entry name" value="ALKALINE PHOSPHATASE"/>
    <property type="match status" value="1"/>
</dbReference>
<sequence length="665" mass="71923">MLLKTNAAALCLAASLSAVSAQTFQRLGTCPDLGCVLPPDQQDFLPGQEFDIRFEVHAPKNGSEAYNNGVPDDKFTATISKDGKPAKSIADFFKQKGEPALEKWTFQWYEDLFAQDAKTPSVVNVASKAYRRVALYEPGDYTVTLNYYGGKKTVAKWTVRPLATKKKAKNVIFFIGDGMTTNMITAARLLAHKTVNGRYQSLLALDKFPVLGHQMTHSVDTFITDSANSASALYSGHKSSVNAMGVYADSSPDSEDDPKVETIVELLRRIWGSAWGAVSTAFIADATPTALTAHTRLRSKYTVVVDQVLNGVRNYTWTKTGGPDAYFGGGAEQFIAGSGSPGGKDFYAEFAKKGYSVSWNKTALLAAPNDQRALGIFCKSNFPVWLDRNVFTDNLATLKNDPSGADGPAKDLPGLKEMTLKAIDVLHTRGGKNGFFLMSEAASIDKQMHALDYDRALGDLLELDDTVRATIEKLKALKILDETLIVVSADHGHGFDVFGSSDTKYAAAQHDDRHKRNAVGVYQNSGLSQYTQPKEGVSYGTGANFPLNWDPRYVIAAGLGANPDHRELFGVGQKPRTPASVGADGSYYVNPSDRPNGFVVNGTLPTNEAQGVHSLTDVPVYAMGPCQDTFGGTYSNIDVFFKIAGCLGLGQPTNKTQTVDKPGHH</sequence>
<dbReference type="PRINTS" id="PR00113">
    <property type="entry name" value="ALKPHPHTASE"/>
</dbReference>
<keyword evidence="3" id="KW-0479">Metal-binding</keyword>
<dbReference type="GO" id="GO:0046872">
    <property type="term" value="F:metal ion binding"/>
    <property type="evidence" value="ECO:0007669"/>
    <property type="project" value="UniProtKB-KW"/>
</dbReference>
<name>A0AAN6MGZ1_9PEZI</name>
<feature type="binding site" evidence="3">
    <location>
        <position position="177"/>
    </location>
    <ligand>
        <name>Mg(2+)</name>
        <dbReference type="ChEBI" id="CHEBI:18420"/>
    </ligand>
</feature>
<proteinExistence type="inferred from homology"/>
<gene>
    <name evidence="6" type="ORF">C8A05DRAFT_35681</name>
</gene>
<keyword evidence="7" id="KW-1185">Reference proteome</keyword>
<evidence type="ECO:0000256" key="2">
    <source>
        <dbReference type="PIRSR" id="PIRSR601952-1"/>
    </source>
</evidence>
<comment type="caution">
    <text evidence="6">The sequence shown here is derived from an EMBL/GenBank/DDBJ whole genome shotgun (WGS) entry which is preliminary data.</text>
</comment>
<dbReference type="PANTHER" id="PTHR11596">
    <property type="entry name" value="ALKALINE PHOSPHATASE"/>
    <property type="match status" value="1"/>
</dbReference>
<keyword evidence="3" id="KW-0460">Magnesium</keyword>
<organism evidence="6 7">
    <name type="scientific">Staphylotrichum tortipilum</name>
    <dbReference type="NCBI Taxonomy" id="2831512"/>
    <lineage>
        <taxon>Eukaryota</taxon>
        <taxon>Fungi</taxon>
        <taxon>Dikarya</taxon>
        <taxon>Ascomycota</taxon>
        <taxon>Pezizomycotina</taxon>
        <taxon>Sordariomycetes</taxon>
        <taxon>Sordariomycetidae</taxon>
        <taxon>Sordariales</taxon>
        <taxon>Chaetomiaceae</taxon>
        <taxon>Staphylotrichum</taxon>
    </lineage>
</organism>
<dbReference type="CDD" id="cd16012">
    <property type="entry name" value="ALP"/>
    <property type="match status" value="1"/>
</dbReference>
<dbReference type="EC" id="3.1.3.1" evidence="1"/>
<comment type="cofactor">
    <cofactor evidence="3">
        <name>Mg(2+)</name>
        <dbReference type="ChEBI" id="CHEBI:18420"/>
    </cofactor>
    <text evidence="3">Binds 1 Mg(2+) ion.</text>
</comment>
<reference evidence="6" key="2">
    <citation type="submission" date="2023-05" db="EMBL/GenBank/DDBJ databases">
        <authorList>
            <consortium name="Lawrence Berkeley National Laboratory"/>
            <person name="Steindorff A."/>
            <person name="Hensen N."/>
            <person name="Bonometti L."/>
            <person name="Westerberg I."/>
            <person name="Brannstrom I.O."/>
            <person name="Guillou S."/>
            <person name="Cros-Aarteil S."/>
            <person name="Calhoun S."/>
            <person name="Haridas S."/>
            <person name="Kuo A."/>
            <person name="Mondo S."/>
            <person name="Pangilinan J."/>
            <person name="Riley R."/>
            <person name="Labutti K."/>
            <person name="Andreopoulos B."/>
            <person name="Lipzen A."/>
            <person name="Chen C."/>
            <person name="Yanf M."/>
            <person name="Daum C."/>
            <person name="Ng V."/>
            <person name="Clum A."/>
            <person name="Ohm R."/>
            <person name="Martin F."/>
            <person name="Silar P."/>
            <person name="Natvig D."/>
            <person name="Lalanne C."/>
            <person name="Gautier V."/>
            <person name="Ament-Velasquez S.L."/>
            <person name="Kruys A."/>
            <person name="Hutchinson M.I."/>
            <person name="Powell A.J."/>
            <person name="Barry K."/>
            <person name="Miller A.N."/>
            <person name="Grigoriev I.V."/>
            <person name="Debuchy R."/>
            <person name="Gladieux P."/>
            <person name="Thoren M.H."/>
            <person name="Johannesson H."/>
        </authorList>
    </citation>
    <scope>NUCLEOTIDE SEQUENCE</scope>
    <source>
        <strain evidence="6">CBS 103.79</strain>
    </source>
</reference>
<feature type="signal peptide" evidence="5">
    <location>
        <begin position="1"/>
        <end position="21"/>
    </location>
</feature>
<keyword evidence="5" id="KW-0732">Signal</keyword>
<dbReference type="SUPFAM" id="SSF53649">
    <property type="entry name" value="Alkaline phosphatase-like"/>
    <property type="match status" value="1"/>
</dbReference>
<feature type="binding site" evidence="3">
    <location>
        <position position="285"/>
    </location>
    <ligand>
        <name>Mg(2+)</name>
        <dbReference type="ChEBI" id="CHEBI:18420"/>
    </ligand>
</feature>
<evidence type="ECO:0000256" key="1">
    <source>
        <dbReference type="ARBA" id="ARBA00012647"/>
    </source>
</evidence>
<feature type="active site" description="Phosphoserine intermediate" evidence="2">
    <location>
        <position position="226"/>
    </location>
</feature>
<comment type="cofactor">
    <cofactor evidence="3">
        <name>Zn(2+)</name>
        <dbReference type="ChEBI" id="CHEBI:29105"/>
    </cofactor>
    <text evidence="3">Binds 2 Zn(2+) ions.</text>
</comment>
<feature type="chain" id="PRO_5042846139" description="alkaline phosphatase" evidence="5">
    <location>
        <begin position="22"/>
        <end position="665"/>
    </location>
</feature>
<reference evidence="6" key="1">
    <citation type="journal article" date="2023" name="Mol. Phylogenet. Evol.">
        <title>Genome-scale phylogeny and comparative genomics of the fungal order Sordariales.</title>
        <authorList>
            <person name="Hensen N."/>
            <person name="Bonometti L."/>
            <person name="Westerberg I."/>
            <person name="Brannstrom I.O."/>
            <person name="Guillou S."/>
            <person name="Cros-Aarteil S."/>
            <person name="Calhoun S."/>
            <person name="Haridas S."/>
            <person name="Kuo A."/>
            <person name="Mondo S."/>
            <person name="Pangilinan J."/>
            <person name="Riley R."/>
            <person name="LaButti K."/>
            <person name="Andreopoulos B."/>
            <person name="Lipzen A."/>
            <person name="Chen C."/>
            <person name="Yan M."/>
            <person name="Daum C."/>
            <person name="Ng V."/>
            <person name="Clum A."/>
            <person name="Steindorff A."/>
            <person name="Ohm R.A."/>
            <person name="Martin F."/>
            <person name="Silar P."/>
            <person name="Natvig D.O."/>
            <person name="Lalanne C."/>
            <person name="Gautier V."/>
            <person name="Ament-Velasquez S.L."/>
            <person name="Kruys A."/>
            <person name="Hutchinson M.I."/>
            <person name="Powell A.J."/>
            <person name="Barry K."/>
            <person name="Miller A.N."/>
            <person name="Grigoriev I.V."/>
            <person name="Debuchy R."/>
            <person name="Gladieux P."/>
            <person name="Hiltunen Thoren M."/>
            <person name="Johannesson H."/>
        </authorList>
    </citation>
    <scope>NUCLEOTIDE SEQUENCE</scope>
    <source>
        <strain evidence="6">CBS 103.79</strain>
    </source>
</reference>
<evidence type="ECO:0000256" key="4">
    <source>
        <dbReference type="RuleBase" id="RU003946"/>
    </source>
</evidence>
<evidence type="ECO:0000313" key="6">
    <source>
        <dbReference type="EMBL" id="KAK3900676.1"/>
    </source>
</evidence>
<dbReference type="InterPro" id="IPR001952">
    <property type="entry name" value="Alkaline_phosphatase"/>
</dbReference>
<dbReference type="Proteomes" id="UP001303889">
    <property type="component" value="Unassembled WGS sequence"/>
</dbReference>
<protein>
    <recommendedName>
        <fullName evidence="1">alkaline phosphatase</fullName>
        <ecNumber evidence="1">3.1.3.1</ecNumber>
    </recommendedName>
</protein>
<feature type="binding site" evidence="3">
    <location>
        <position position="445"/>
    </location>
    <ligand>
        <name>Zn(2+)</name>
        <dbReference type="ChEBI" id="CHEBI:29105"/>
        <label>2</label>
    </ligand>
</feature>
<feature type="binding site" evidence="3">
    <location>
        <position position="490"/>
    </location>
    <ligand>
        <name>Zn(2+)</name>
        <dbReference type="ChEBI" id="CHEBI:29105"/>
        <label>2</label>
    </ligand>
</feature>
<feature type="binding site" evidence="3">
    <location>
        <position position="491"/>
    </location>
    <ligand>
        <name>Zn(2+)</name>
        <dbReference type="ChEBI" id="CHEBI:29105"/>
        <label>2</label>
    </ligand>
</feature>
<feature type="binding site" evidence="3">
    <location>
        <position position="449"/>
    </location>
    <ligand>
        <name>Zn(2+)</name>
        <dbReference type="ChEBI" id="CHEBI:29105"/>
        <label>2</label>
    </ligand>
</feature>
<feature type="binding site" evidence="3">
    <location>
        <position position="613"/>
    </location>
    <ligand>
        <name>Zn(2+)</name>
        <dbReference type="ChEBI" id="CHEBI:29105"/>
        <label>2</label>
    </ligand>
</feature>
<dbReference type="GO" id="GO:0004035">
    <property type="term" value="F:alkaline phosphatase activity"/>
    <property type="evidence" value="ECO:0007669"/>
    <property type="project" value="UniProtKB-EC"/>
</dbReference>
<feature type="binding site" evidence="3">
    <location>
        <position position="440"/>
    </location>
    <ligand>
        <name>Mg(2+)</name>
        <dbReference type="ChEBI" id="CHEBI:18420"/>
    </ligand>
</feature>
<evidence type="ECO:0000256" key="3">
    <source>
        <dbReference type="PIRSR" id="PIRSR601952-2"/>
    </source>
</evidence>
<feature type="binding site" evidence="3">
    <location>
        <position position="287"/>
    </location>
    <ligand>
        <name>Mg(2+)</name>
        <dbReference type="ChEBI" id="CHEBI:18420"/>
    </ligand>
</feature>
<comment type="similarity">
    <text evidence="4">Belongs to the alkaline phosphatase family.</text>
</comment>
<keyword evidence="3" id="KW-0862">Zinc</keyword>
<evidence type="ECO:0000313" key="7">
    <source>
        <dbReference type="Proteomes" id="UP001303889"/>
    </source>
</evidence>
<dbReference type="AlphaFoldDB" id="A0AAN6MGZ1"/>
<dbReference type="Gene3D" id="3.40.720.10">
    <property type="entry name" value="Alkaline Phosphatase, subunit A"/>
    <property type="match status" value="1"/>
</dbReference>
<evidence type="ECO:0000256" key="5">
    <source>
        <dbReference type="SAM" id="SignalP"/>
    </source>
</evidence>
<dbReference type="InterPro" id="IPR017850">
    <property type="entry name" value="Alkaline_phosphatase_core_sf"/>
</dbReference>
<dbReference type="SMART" id="SM00098">
    <property type="entry name" value="alkPPc"/>
    <property type="match status" value="1"/>
</dbReference>
<dbReference type="EMBL" id="MU855648">
    <property type="protein sequence ID" value="KAK3900676.1"/>
    <property type="molecule type" value="Genomic_DNA"/>
</dbReference>
<accession>A0AAN6MGZ1</accession>
<dbReference type="Pfam" id="PF00245">
    <property type="entry name" value="Alk_phosphatase"/>
    <property type="match status" value="1"/>
</dbReference>